<accession>A0ABN9AFY8</accession>
<evidence type="ECO:0000313" key="2">
    <source>
        <dbReference type="Proteomes" id="UP001162483"/>
    </source>
</evidence>
<keyword evidence="2" id="KW-1185">Reference proteome</keyword>
<dbReference type="Proteomes" id="UP001162483">
    <property type="component" value="Unassembled WGS sequence"/>
</dbReference>
<gene>
    <name evidence="1" type="ORF">SPARVUS_LOCUS410896</name>
</gene>
<proteinExistence type="predicted"/>
<dbReference type="EMBL" id="CATNWA010000142">
    <property type="protein sequence ID" value="CAI9533571.1"/>
    <property type="molecule type" value="Genomic_DNA"/>
</dbReference>
<evidence type="ECO:0000313" key="1">
    <source>
        <dbReference type="EMBL" id="CAI9533571.1"/>
    </source>
</evidence>
<organism evidence="1 2">
    <name type="scientific">Staurois parvus</name>
    <dbReference type="NCBI Taxonomy" id="386267"/>
    <lineage>
        <taxon>Eukaryota</taxon>
        <taxon>Metazoa</taxon>
        <taxon>Chordata</taxon>
        <taxon>Craniata</taxon>
        <taxon>Vertebrata</taxon>
        <taxon>Euteleostomi</taxon>
        <taxon>Amphibia</taxon>
        <taxon>Batrachia</taxon>
        <taxon>Anura</taxon>
        <taxon>Neobatrachia</taxon>
        <taxon>Ranoidea</taxon>
        <taxon>Ranidae</taxon>
        <taxon>Staurois</taxon>
    </lineage>
</organism>
<reference evidence="1" key="1">
    <citation type="submission" date="2023-05" db="EMBL/GenBank/DDBJ databases">
        <authorList>
            <person name="Stuckert A."/>
        </authorList>
    </citation>
    <scope>NUCLEOTIDE SEQUENCE</scope>
</reference>
<sequence>SCWKSAQRPRPQSDSSIFYFNIEQYICEFMISSMKCSSPDTSSTHAAPQKDTATIMCYCRQQAFFFVLLTFATPYSFEAIGSKNIYLGPITPEYRVPVVFFFFCMGPGKF</sequence>
<name>A0ABN9AFY8_9NEOB</name>
<protein>
    <submittedName>
        <fullName evidence="1">Uncharacterized protein</fullName>
    </submittedName>
</protein>
<comment type="caution">
    <text evidence="1">The sequence shown here is derived from an EMBL/GenBank/DDBJ whole genome shotgun (WGS) entry which is preliminary data.</text>
</comment>
<feature type="non-terminal residue" evidence="1">
    <location>
        <position position="1"/>
    </location>
</feature>